<feature type="domain" description="NADPH-dependent FMN reductase-like" evidence="1">
    <location>
        <begin position="3"/>
        <end position="149"/>
    </location>
</feature>
<gene>
    <name evidence="2" type="ORF">DJ018_11945</name>
</gene>
<dbReference type="SUPFAM" id="SSF52218">
    <property type="entry name" value="Flavoproteins"/>
    <property type="match status" value="1"/>
</dbReference>
<comment type="caution">
    <text evidence="2">The sequence shown here is derived from an EMBL/GenBank/DDBJ whole genome shotgun (WGS) entry which is preliminary data.</text>
</comment>
<dbReference type="EMBL" id="QFYR01000002">
    <property type="protein sequence ID" value="RAK52882.1"/>
    <property type="molecule type" value="Genomic_DNA"/>
</dbReference>
<dbReference type="RefSeq" id="WP_111515167.1">
    <property type="nucleotide sequence ID" value="NZ_QFYR01000002.1"/>
</dbReference>
<evidence type="ECO:0000313" key="3">
    <source>
        <dbReference type="Proteomes" id="UP000249725"/>
    </source>
</evidence>
<reference evidence="3" key="1">
    <citation type="submission" date="2018-05" db="EMBL/GenBank/DDBJ databases">
        <authorList>
            <person name="Li X."/>
        </authorList>
    </citation>
    <scope>NUCLEOTIDE SEQUENCE [LARGE SCALE GENOMIC DNA]</scope>
    <source>
        <strain evidence="3">YIM 73061</strain>
    </source>
</reference>
<dbReference type="GO" id="GO:0016491">
    <property type="term" value="F:oxidoreductase activity"/>
    <property type="evidence" value="ECO:0007669"/>
    <property type="project" value="InterPro"/>
</dbReference>
<accession>A0A328ADN4</accession>
<sequence length="189" mass="21168">MAPKLHVIVCSTRPGRIGPSIGRWVQEAAHRHGRFEVELVDLADFNLPIYDEPNHPRTGKYEHEHTRRWSASVAAADAYAFVMPEYNFCPPPSFVNAVNYVYHEWTYKPAGIVSYGGVSGGLRAAQAAKSLLTSVRIMPLPESVPIPTASKLLDEERRFLANELHEASAKLMLDELVKWSDALKSLRTE</sequence>
<dbReference type="AlphaFoldDB" id="A0A328ADN4"/>
<organism evidence="2 3">
    <name type="scientific">Phenylobacterium deserti</name>
    <dbReference type="NCBI Taxonomy" id="1914756"/>
    <lineage>
        <taxon>Bacteria</taxon>
        <taxon>Pseudomonadati</taxon>
        <taxon>Pseudomonadota</taxon>
        <taxon>Alphaproteobacteria</taxon>
        <taxon>Caulobacterales</taxon>
        <taxon>Caulobacteraceae</taxon>
        <taxon>Phenylobacterium</taxon>
    </lineage>
</organism>
<evidence type="ECO:0000313" key="2">
    <source>
        <dbReference type="EMBL" id="RAK52882.1"/>
    </source>
</evidence>
<dbReference type="PANTHER" id="PTHR30543:SF21">
    <property type="entry name" value="NAD(P)H-DEPENDENT FMN REDUCTASE LOT6"/>
    <property type="match status" value="1"/>
</dbReference>
<dbReference type="Gene3D" id="3.40.50.360">
    <property type="match status" value="1"/>
</dbReference>
<dbReference type="Proteomes" id="UP000249725">
    <property type="component" value="Unassembled WGS sequence"/>
</dbReference>
<dbReference type="GO" id="GO:0010181">
    <property type="term" value="F:FMN binding"/>
    <property type="evidence" value="ECO:0007669"/>
    <property type="project" value="TreeGrafter"/>
</dbReference>
<dbReference type="InterPro" id="IPR029039">
    <property type="entry name" value="Flavoprotein-like_sf"/>
</dbReference>
<name>A0A328ADN4_9CAUL</name>
<dbReference type="OrthoDB" id="9812295at2"/>
<dbReference type="InterPro" id="IPR005025">
    <property type="entry name" value="FMN_Rdtase-like_dom"/>
</dbReference>
<dbReference type="PANTHER" id="PTHR30543">
    <property type="entry name" value="CHROMATE REDUCTASE"/>
    <property type="match status" value="1"/>
</dbReference>
<keyword evidence="3" id="KW-1185">Reference proteome</keyword>
<evidence type="ECO:0000259" key="1">
    <source>
        <dbReference type="Pfam" id="PF03358"/>
    </source>
</evidence>
<protein>
    <submittedName>
        <fullName evidence="2">NADPH-dependent FMN reductase</fullName>
    </submittedName>
</protein>
<proteinExistence type="predicted"/>
<dbReference type="GO" id="GO:0005829">
    <property type="term" value="C:cytosol"/>
    <property type="evidence" value="ECO:0007669"/>
    <property type="project" value="TreeGrafter"/>
</dbReference>
<dbReference type="InterPro" id="IPR050712">
    <property type="entry name" value="NAD(P)H-dep_reductase"/>
</dbReference>
<dbReference type="Pfam" id="PF03358">
    <property type="entry name" value="FMN_red"/>
    <property type="match status" value="1"/>
</dbReference>